<feature type="transmembrane region" description="Helical" evidence="1">
    <location>
        <begin position="51"/>
        <end position="75"/>
    </location>
</feature>
<keyword evidence="1" id="KW-0812">Transmembrane</keyword>
<sequence length="82" mass="8725">MDNKGQGGVTDLFLGLVIWAALTIAWVNISAELLTNIVAPLLSIQQFGSTGILIMNIGANLLWYLVPVIMIAAAFRGQRVAG</sequence>
<dbReference type="AlphaFoldDB" id="A0A0F9FCX5"/>
<protein>
    <recommendedName>
        <fullName evidence="3">Sodium/calcium exchanger membrane region domain-containing protein</fullName>
    </recommendedName>
</protein>
<accession>A0A0F9FCX5</accession>
<keyword evidence="1" id="KW-0472">Membrane</keyword>
<dbReference type="EMBL" id="LAZR01021795">
    <property type="protein sequence ID" value="KKL84103.1"/>
    <property type="molecule type" value="Genomic_DNA"/>
</dbReference>
<evidence type="ECO:0008006" key="3">
    <source>
        <dbReference type="Google" id="ProtNLM"/>
    </source>
</evidence>
<reference evidence="2" key="1">
    <citation type="journal article" date="2015" name="Nature">
        <title>Complex archaea that bridge the gap between prokaryotes and eukaryotes.</title>
        <authorList>
            <person name="Spang A."/>
            <person name="Saw J.H."/>
            <person name="Jorgensen S.L."/>
            <person name="Zaremba-Niedzwiedzka K."/>
            <person name="Martijn J."/>
            <person name="Lind A.E."/>
            <person name="van Eijk R."/>
            <person name="Schleper C."/>
            <person name="Guy L."/>
            <person name="Ettema T.J."/>
        </authorList>
    </citation>
    <scope>NUCLEOTIDE SEQUENCE</scope>
</reference>
<proteinExistence type="predicted"/>
<comment type="caution">
    <text evidence="2">The sequence shown here is derived from an EMBL/GenBank/DDBJ whole genome shotgun (WGS) entry which is preliminary data.</text>
</comment>
<feature type="transmembrane region" description="Helical" evidence="1">
    <location>
        <begin position="12"/>
        <end position="31"/>
    </location>
</feature>
<evidence type="ECO:0000256" key="1">
    <source>
        <dbReference type="SAM" id="Phobius"/>
    </source>
</evidence>
<evidence type="ECO:0000313" key="2">
    <source>
        <dbReference type="EMBL" id="KKL84103.1"/>
    </source>
</evidence>
<keyword evidence="1" id="KW-1133">Transmembrane helix</keyword>
<name>A0A0F9FCX5_9ZZZZ</name>
<organism evidence="2">
    <name type="scientific">marine sediment metagenome</name>
    <dbReference type="NCBI Taxonomy" id="412755"/>
    <lineage>
        <taxon>unclassified sequences</taxon>
        <taxon>metagenomes</taxon>
        <taxon>ecological metagenomes</taxon>
    </lineage>
</organism>
<gene>
    <name evidence="2" type="ORF">LCGC14_1968070</name>
</gene>